<name>A0A972FNP6_9FLAO</name>
<accession>A0A972FNP6</accession>
<evidence type="ECO:0000256" key="1">
    <source>
        <dbReference type="ARBA" id="ARBA00022729"/>
    </source>
</evidence>
<gene>
    <name evidence="3" type="ORF">G6047_11205</name>
</gene>
<evidence type="ECO:0000259" key="2">
    <source>
        <dbReference type="Pfam" id="PF01833"/>
    </source>
</evidence>
<keyword evidence="1" id="KW-0732">Signal</keyword>
<dbReference type="Pfam" id="PF01833">
    <property type="entry name" value="TIG"/>
    <property type="match status" value="1"/>
</dbReference>
<dbReference type="InterPro" id="IPR014756">
    <property type="entry name" value="Ig_E-set"/>
</dbReference>
<dbReference type="InterPro" id="IPR002909">
    <property type="entry name" value="IPT_dom"/>
</dbReference>
<proteinExistence type="predicted"/>
<dbReference type="InterPro" id="IPR026444">
    <property type="entry name" value="Secre_tail"/>
</dbReference>
<dbReference type="RefSeq" id="WP_169527707.1">
    <property type="nucleotide sequence ID" value="NZ_JAAMPU010000106.1"/>
</dbReference>
<reference evidence="3" key="1">
    <citation type="submission" date="2020-02" db="EMBL/GenBank/DDBJ databases">
        <title>Flavobacterium sp. genome.</title>
        <authorList>
            <person name="Jung H.S."/>
            <person name="Baek J.H."/>
            <person name="Jeon C.O."/>
        </authorList>
    </citation>
    <scope>NUCLEOTIDE SEQUENCE</scope>
    <source>
        <strain evidence="3">SE-s28</strain>
    </source>
</reference>
<dbReference type="InterPro" id="IPR013783">
    <property type="entry name" value="Ig-like_fold"/>
</dbReference>
<dbReference type="AlphaFoldDB" id="A0A972FNP6"/>
<dbReference type="Gene3D" id="2.60.40.10">
    <property type="entry name" value="Immunoglobulins"/>
    <property type="match status" value="2"/>
</dbReference>
<dbReference type="EMBL" id="JAAMPU010000106">
    <property type="protein sequence ID" value="NMH28600.1"/>
    <property type="molecule type" value="Genomic_DNA"/>
</dbReference>
<evidence type="ECO:0000313" key="4">
    <source>
        <dbReference type="Proteomes" id="UP000712080"/>
    </source>
</evidence>
<keyword evidence="4" id="KW-1185">Reference proteome</keyword>
<comment type="caution">
    <text evidence="3">The sequence shown here is derived from an EMBL/GenBank/DDBJ whole genome shotgun (WGS) entry which is preliminary data.</text>
</comment>
<dbReference type="NCBIfam" id="TIGR04183">
    <property type="entry name" value="Por_Secre_tail"/>
    <property type="match status" value="1"/>
</dbReference>
<dbReference type="Proteomes" id="UP000712080">
    <property type="component" value="Unassembled WGS sequence"/>
</dbReference>
<sequence>MKQILLSLELRFSSAIIVLLLLMGSVTSAQTPTITSVTPTVVTKNTVVTINGTNFGTGSYTVSFSDGNTNFSIVTGSRTTTQVKITITGTVSGSVRINRVQAPVASSAYSAAVFTYAVPIQKTAADGIRVQQIYTDWNGYWTSSATTSTVANQPNNHHNLLAFKYGGVVYSTGVNDATLTANGVSFNAQSFRAYSTQGVDGTIGGATYLATGSLIDENSSTAIPSHPEIAGIGIYDVLIDGLNGLDLGTGVTNFNTNAKISFFSDNAQTGTSNAYITDDVPDVLITQVADPGSTDYYHFTDVNGNIIGNPVRVDMQTSMAAVGTYRLDLFNFGTTNIATATPSSVNSSNTTRDIRIVGLRFSDFGITAANISQIKTFDMLAGGTADVAFLAYNTASFQIASPVVTSAPNSVRLCKVPYPSNVSFSVGAGIAGGGPGTLTYQWKKNNIDILATDTRYSGANTSTLIINGTSGNPITASEYATYKVEISNAYGAIVASSAILRPGGSPTVWNGTSWSATPTSTSSLIFNANYDSAVNLASGTKIEGCDCKVQNGVNVIIDSGDAMIIQNQLEVAPVIPAHMEPQYDGSGNYIGDAMVPTQPAGTYTLRDDASLIQVSETAANIGVITKKRQVTNLHQWDYVYWSSPVDGFDISSLVPYSTLAYRWNPTLVNPNMTYGNWASASGVMAAATGYISRVNSAANLDVTFVGAPHNGVYNYTLTGSTNAAANTNYWNLVGNPYPSSIKALDFINSNPSIEGNIRIWTHQAPISNNPAISPFYNNFTYNYGDQYLTYNGTTSVPPGFNGNIASGQGFFVQGKSTSGTVTFQNTFRYKETLPVYNNSQFYRTSAQAQDATESLPENPGDDSEASKSIIWLSLVNAANSSVSTAIGYVEGATMEKDRVYDASTEAGTFSIYSLINEDKVIINGRALPFEDSDTVPVGFAVPSTGIYNIAVNQVQGLFEDQTQAIYLKDNYLDIIHDLRAAPYTFTALSGNFENRFTLQYTTNALSVGDQESNNTFAFISHQTLQVQASSEIKNIEIFDLSGKHVTTYTVSDHGNQFSSAFGYATGFYLAKINLANGISVTQKVVTD</sequence>
<organism evidence="3 4">
    <name type="scientific">Flavobacterium silvaticum</name>
    <dbReference type="NCBI Taxonomy" id="1852020"/>
    <lineage>
        <taxon>Bacteria</taxon>
        <taxon>Pseudomonadati</taxon>
        <taxon>Bacteroidota</taxon>
        <taxon>Flavobacteriia</taxon>
        <taxon>Flavobacteriales</taxon>
        <taxon>Flavobacteriaceae</taxon>
        <taxon>Flavobacterium</taxon>
    </lineage>
</organism>
<feature type="domain" description="IPT/TIG" evidence="2">
    <location>
        <begin position="32"/>
        <end position="116"/>
    </location>
</feature>
<protein>
    <submittedName>
        <fullName evidence="3">T9SS type A sorting domain-containing protein</fullName>
    </submittedName>
</protein>
<dbReference type="SUPFAM" id="SSF81296">
    <property type="entry name" value="E set domains"/>
    <property type="match status" value="1"/>
</dbReference>
<evidence type="ECO:0000313" key="3">
    <source>
        <dbReference type="EMBL" id="NMH28600.1"/>
    </source>
</evidence>